<evidence type="ECO:0000256" key="1">
    <source>
        <dbReference type="ARBA" id="ARBA00022491"/>
    </source>
</evidence>
<evidence type="ECO:0000313" key="10">
    <source>
        <dbReference type="EMBL" id="OGW97239.1"/>
    </source>
</evidence>
<dbReference type="Pfam" id="PF03477">
    <property type="entry name" value="ATP-cone"/>
    <property type="match status" value="1"/>
</dbReference>
<dbReference type="InterPro" id="IPR003796">
    <property type="entry name" value="RNR_NrdR-like"/>
</dbReference>
<evidence type="ECO:0000256" key="4">
    <source>
        <dbReference type="ARBA" id="ARBA00022840"/>
    </source>
</evidence>
<keyword evidence="3 8" id="KW-0863">Zinc-finger</keyword>
<dbReference type="PANTHER" id="PTHR30455">
    <property type="entry name" value="TRANSCRIPTIONAL REPRESSOR NRDR"/>
    <property type="match status" value="1"/>
</dbReference>
<evidence type="ECO:0000256" key="3">
    <source>
        <dbReference type="ARBA" id="ARBA00022771"/>
    </source>
</evidence>
<evidence type="ECO:0000256" key="7">
    <source>
        <dbReference type="ARBA" id="ARBA00023163"/>
    </source>
</evidence>
<dbReference type="GO" id="GO:0005524">
    <property type="term" value="F:ATP binding"/>
    <property type="evidence" value="ECO:0007669"/>
    <property type="project" value="UniProtKB-UniRule"/>
</dbReference>
<dbReference type="NCBIfam" id="TIGR00244">
    <property type="entry name" value="transcriptional regulator NrdR"/>
    <property type="match status" value="1"/>
</dbReference>
<dbReference type="PANTHER" id="PTHR30455:SF2">
    <property type="entry name" value="TRANSCRIPTIONAL REPRESSOR NRDR"/>
    <property type="match status" value="1"/>
</dbReference>
<dbReference type="PROSITE" id="PS51161">
    <property type="entry name" value="ATP_CONE"/>
    <property type="match status" value="1"/>
</dbReference>
<comment type="caution">
    <text evidence="10">The sequence shown here is derived from an EMBL/GenBank/DDBJ whole genome shotgun (WGS) entry which is preliminary data.</text>
</comment>
<dbReference type="InterPro" id="IPR055173">
    <property type="entry name" value="NrdR-like_N"/>
</dbReference>
<keyword evidence="5 8" id="KW-0805">Transcription regulation</keyword>
<sequence>MKCPYCRSESDRVVDSRSSNEGLVIRRRRECEKCRRRYTTYERIEEVPLFVIKKDQRREMYDRNKVLAGVHRACEKRPVAAETCEAIVTDLEKMFEEKYEKEVPSAVIGEFVMDRLSQIDQVAYVRFASVYRQFKDLSHFMKELKVLLAKK</sequence>
<feature type="domain" description="ATP-cone" evidence="9">
    <location>
        <begin position="49"/>
        <end position="139"/>
    </location>
</feature>
<dbReference type="GO" id="GO:0008270">
    <property type="term" value="F:zinc ion binding"/>
    <property type="evidence" value="ECO:0007669"/>
    <property type="project" value="UniProtKB-UniRule"/>
</dbReference>
<accession>A0A1G1KXA8</accession>
<name>A0A1G1KXA8_9BACT</name>
<evidence type="ECO:0000256" key="5">
    <source>
        <dbReference type="ARBA" id="ARBA00023015"/>
    </source>
</evidence>
<proteinExistence type="inferred from homology"/>
<gene>
    <name evidence="8" type="primary">nrdR</name>
    <name evidence="10" type="ORF">A3G33_08675</name>
</gene>
<keyword evidence="2 8" id="KW-0547">Nucleotide-binding</keyword>
<comment type="similarity">
    <text evidence="8">Belongs to the NrdR family.</text>
</comment>
<evidence type="ECO:0000259" key="9">
    <source>
        <dbReference type="PROSITE" id="PS51161"/>
    </source>
</evidence>
<comment type="cofactor">
    <cofactor evidence="8">
        <name>Zn(2+)</name>
        <dbReference type="ChEBI" id="CHEBI:29105"/>
    </cofactor>
    <text evidence="8">Binds 1 zinc ion.</text>
</comment>
<comment type="function">
    <text evidence="8">Negatively regulates transcription of bacterial ribonucleotide reductase nrd genes and operons by binding to NrdR-boxes.</text>
</comment>
<dbReference type="HAMAP" id="MF_00440">
    <property type="entry name" value="NrdR"/>
    <property type="match status" value="1"/>
</dbReference>
<evidence type="ECO:0000313" key="11">
    <source>
        <dbReference type="Proteomes" id="UP000178187"/>
    </source>
</evidence>
<dbReference type="EMBL" id="MHFR01000043">
    <property type="protein sequence ID" value="OGW97239.1"/>
    <property type="molecule type" value="Genomic_DNA"/>
</dbReference>
<keyword evidence="8" id="KW-0479">Metal-binding</keyword>
<keyword evidence="1 8" id="KW-0678">Repressor</keyword>
<dbReference type="Pfam" id="PF22811">
    <property type="entry name" value="Zn_ribbon_NrdR"/>
    <property type="match status" value="1"/>
</dbReference>
<keyword evidence="7 8" id="KW-0804">Transcription</keyword>
<dbReference type="GO" id="GO:0003677">
    <property type="term" value="F:DNA binding"/>
    <property type="evidence" value="ECO:0007669"/>
    <property type="project" value="UniProtKB-KW"/>
</dbReference>
<dbReference type="GO" id="GO:0045892">
    <property type="term" value="P:negative regulation of DNA-templated transcription"/>
    <property type="evidence" value="ECO:0007669"/>
    <property type="project" value="UniProtKB-UniRule"/>
</dbReference>
<keyword evidence="4 8" id="KW-0067">ATP-binding</keyword>
<dbReference type="Proteomes" id="UP000178187">
    <property type="component" value="Unassembled WGS sequence"/>
</dbReference>
<keyword evidence="8" id="KW-0862">Zinc</keyword>
<keyword evidence="6 8" id="KW-0238">DNA-binding</keyword>
<dbReference type="InterPro" id="IPR005144">
    <property type="entry name" value="ATP-cone_dom"/>
</dbReference>
<feature type="zinc finger region" evidence="8">
    <location>
        <begin position="3"/>
        <end position="34"/>
    </location>
</feature>
<evidence type="ECO:0000256" key="2">
    <source>
        <dbReference type="ARBA" id="ARBA00022741"/>
    </source>
</evidence>
<reference evidence="10 11" key="1">
    <citation type="journal article" date="2016" name="Nat. Commun.">
        <title>Thousands of microbial genomes shed light on interconnected biogeochemical processes in an aquifer system.</title>
        <authorList>
            <person name="Anantharaman K."/>
            <person name="Brown C.T."/>
            <person name="Hug L.A."/>
            <person name="Sharon I."/>
            <person name="Castelle C.J."/>
            <person name="Probst A.J."/>
            <person name="Thomas B.C."/>
            <person name="Singh A."/>
            <person name="Wilkins M.J."/>
            <person name="Karaoz U."/>
            <person name="Brodie E.L."/>
            <person name="Williams K.H."/>
            <person name="Hubbard S.S."/>
            <person name="Banfield J.F."/>
        </authorList>
    </citation>
    <scope>NUCLEOTIDE SEQUENCE [LARGE SCALE GENOMIC DNA]</scope>
</reference>
<dbReference type="AlphaFoldDB" id="A0A1G1KXA8"/>
<evidence type="ECO:0000256" key="6">
    <source>
        <dbReference type="ARBA" id="ARBA00023125"/>
    </source>
</evidence>
<protein>
    <recommendedName>
        <fullName evidence="8">Transcriptional repressor NrdR</fullName>
    </recommendedName>
</protein>
<evidence type="ECO:0000256" key="8">
    <source>
        <dbReference type="HAMAP-Rule" id="MF_00440"/>
    </source>
</evidence>
<organism evidence="10 11">
    <name type="scientific">Candidatus Danuiimicrobium aquiferis</name>
    <dbReference type="NCBI Taxonomy" id="1801832"/>
    <lineage>
        <taxon>Bacteria</taxon>
        <taxon>Pseudomonadati</taxon>
        <taxon>Candidatus Omnitrophota</taxon>
        <taxon>Candidatus Danuiimicrobium</taxon>
    </lineage>
</organism>